<keyword evidence="1" id="KW-0472">Membrane</keyword>
<dbReference type="SMART" id="SM00327">
    <property type="entry name" value="VWA"/>
    <property type="match status" value="1"/>
</dbReference>
<accession>A0A0R2TH62</accession>
<reference evidence="3 4" key="1">
    <citation type="submission" date="2015-10" db="EMBL/GenBank/DDBJ databases">
        <title>Metagenome-Assembled Genomes uncover a global brackish microbiome.</title>
        <authorList>
            <person name="Hugerth L.W."/>
            <person name="Larsson J."/>
            <person name="Alneberg J."/>
            <person name="Lindh M.V."/>
            <person name="Legrand C."/>
            <person name="Pinhassi J."/>
            <person name="Andersson A.F."/>
        </authorList>
    </citation>
    <scope>NUCLEOTIDE SEQUENCE [LARGE SCALE GENOMIC DNA]</scope>
    <source>
        <strain evidence="3">BACL22 MAG-120619-bin3</strain>
    </source>
</reference>
<dbReference type="PANTHER" id="PTHR37464">
    <property type="entry name" value="BLL2463 PROTEIN"/>
    <property type="match status" value="1"/>
</dbReference>
<dbReference type="SUPFAM" id="SSF52317">
    <property type="entry name" value="Class I glutamine amidotransferase-like"/>
    <property type="match status" value="1"/>
</dbReference>
<dbReference type="InterPro" id="IPR036465">
    <property type="entry name" value="vWFA_dom_sf"/>
</dbReference>
<dbReference type="Proteomes" id="UP000051242">
    <property type="component" value="Unassembled WGS sequence"/>
</dbReference>
<evidence type="ECO:0000313" key="3">
    <source>
        <dbReference type="EMBL" id="KRO84237.1"/>
    </source>
</evidence>
<keyword evidence="1" id="KW-1133">Transmembrane helix</keyword>
<dbReference type="Gene3D" id="3.40.50.410">
    <property type="entry name" value="von Willebrand factor, type A domain"/>
    <property type="match status" value="1"/>
</dbReference>
<dbReference type="CDD" id="cd00198">
    <property type="entry name" value="vWFA"/>
    <property type="match status" value="1"/>
</dbReference>
<protein>
    <recommendedName>
        <fullName evidence="2">VWFA domain-containing protein</fullName>
    </recommendedName>
</protein>
<dbReference type="Pfam" id="PF07584">
    <property type="entry name" value="BatA"/>
    <property type="match status" value="1"/>
</dbReference>
<dbReference type="AlphaFoldDB" id="A0A0R2TH62"/>
<dbReference type="SUPFAM" id="SSF53300">
    <property type="entry name" value="vWA-like"/>
    <property type="match status" value="1"/>
</dbReference>
<dbReference type="EMBL" id="LICD01000009">
    <property type="protein sequence ID" value="KRO84237.1"/>
    <property type="molecule type" value="Genomic_DNA"/>
</dbReference>
<name>A0A0R2TH62_9GAMM</name>
<keyword evidence="1" id="KW-0812">Transmembrane</keyword>
<feature type="transmembrane region" description="Helical" evidence="1">
    <location>
        <begin position="6"/>
        <end position="24"/>
    </location>
</feature>
<dbReference type="InterPro" id="IPR024163">
    <property type="entry name" value="Aerotolerance_reg_N"/>
</dbReference>
<sequence length="644" mass="70281">MVFLAPLFLFGLLAALIPIAIHLIRRERPPKVVFGSIRFLKNTPKKLILFQHLQQWALLLLRALLISLLVFAFARPLLNQSLAKLLDADPQSAVLVIDTTLSMRYRGVFAAALAEANDFMDNLGPGDEVAIVVLGERATVLTDFTDEPAALRRALDSLTEPSFGASSIRSGLALADEMLAAATFENRSITLLSDFQATGADGLEGSWKLAPGVAFTPIDVGVEETQNLTVVDVRVPATLIDGIQADPVLARIRSSGSLPVERAQVSLLIDGEVIERAAVELTDVSEKVVEFAYILEGSGERAIEVRVQGDDFIDDNSRYAAVTIEPKVDVLVVNGEASSDWFDDEAHWFELASGSGVASPFFVTSTVPNRLTPELIQSVEVVVLLNVSDLGLQQSRVLSDFVRAGGGLLVAPGDQTSTAGSTLDSILPGRLVGSQRLRIGDYRIIADFDRRHPLFAKLPVEWSSRFQRVWTLEAKEGAATLMRFDDASPALLDAKVGAGRVLLTAMPLDSEWGDFPLQPLYLPFVHESLNYLAARPSEPASYVIGDSEVADFTAVGLTRLERATRSQWVAINSDTGESALARVSAESIFDAVINPENTTLAPREVRTAQRMVELESPQRLWWWILSLVLLLLLAETLISNRTYR</sequence>
<comment type="caution">
    <text evidence="3">The sequence shown here is derived from an EMBL/GenBank/DDBJ whole genome shotgun (WGS) entry which is preliminary data.</text>
</comment>
<dbReference type="NCBIfam" id="TIGR02226">
    <property type="entry name" value="two_anch"/>
    <property type="match status" value="1"/>
</dbReference>
<dbReference type="Gene3D" id="3.40.50.880">
    <property type="match status" value="1"/>
</dbReference>
<evidence type="ECO:0000313" key="4">
    <source>
        <dbReference type="Proteomes" id="UP000051242"/>
    </source>
</evidence>
<feature type="domain" description="VWFA" evidence="2">
    <location>
        <begin position="90"/>
        <end position="253"/>
    </location>
</feature>
<evidence type="ECO:0000259" key="2">
    <source>
        <dbReference type="SMART" id="SM00327"/>
    </source>
</evidence>
<dbReference type="Pfam" id="PF13519">
    <property type="entry name" value="VWA_2"/>
    <property type="match status" value="1"/>
</dbReference>
<dbReference type="InterPro" id="IPR029062">
    <property type="entry name" value="Class_I_gatase-like"/>
</dbReference>
<proteinExistence type="predicted"/>
<feature type="transmembrane region" description="Helical" evidence="1">
    <location>
        <begin position="620"/>
        <end position="638"/>
    </location>
</feature>
<dbReference type="PANTHER" id="PTHR37464:SF1">
    <property type="entry name" value="BLL2463 PROTEIN"/>
    <property type="match status" value="1"/>
</dbReference>
<evidence type="ECO:0000256" key="1">
    <source>
        <dbReference type="SAM" id="Phobius"/>
    </source>
</evidence>
<feature type="transmembrane region" description="Helical" evidence="1">
    <location>
        <begin position="56"/>
        <end position="74"/>
    </location>
</feature>
<gene>
    <name evidence="3" type="ORF">ABR85_04805</name>
</gene>
<organism evidence="3 4">
    <name type="scientific">OM182 bacterium BACL3 MAG-120619-bin3</name>
    <dbReference type="NCBI Taxonomy" id="1655593"/>
    <lineage>
        <taxon>Bacteria</taxon>
        <taxon>Pseudomonadati</taxon>
        <taxon>Pseudomonadota</taxon>
        <taxon>Gammaproteobacteria</taxon>
        <taxon>OMG group</taxon>
        <taxon>OM182 clade</taxon>
    </lineage>
</organism>
<dbReference type="InterPro" id="IPR011933">
    <property type="entry name" value="Double_TM_dom"/>
</dbReference>
<dbReference type="InterPro" id="IPR002035">
    <property type="entry name" value="VWF_A"/>
</dbReference>